<dbReference type="Proteomes" id="UP000308652">
    <property type="component" value="Unassembled WGS sequence"/>
</dbReference>
<protein>
    <submittedName>
        <fullName evidence="2">Uncharacterized protein</fullName>
    </submittedName>
</protein>
<dbReference type="AlphaFoldDB" id="A0A5C3LUV4"/>
<accession>A0A5C3LUV4</accession>
<evidence type="ECO:0000256" key="1">
    <source>
        <dbReference type="SAM" id="MobiDB-lite"/>
    </source>
</evidence>
<sequence length="96" mass="9983">MMGAGKGGGAAERAVSSMRRGMAGRRGCILAGICALASQQAPNLTAHCVQYHANSSFIGDDSTFVYVATTVSASQTEDLAHPHPDPSSTRLRATYL</sequence>
<reference evidence="2 3" key="1">
    <citation type="journal article" date="2019" name="Nat. Ecol. Evol.">
        <title>Megaphylogeny resolves global patterns of mushroom evolution.</title>
        <authorList>
            <person name="Varga T."/>
            <person name="Krizsan K."/>
            <person name="Foldi C."/>
            <person name="Dima B."/>
            <person name="Sanchez-Garcia M."/>
            <person name="Sanchez-Ramirez S."/>
            <person name="Szollosi G.J."/>
            <person name="Szarkandi J.G."/>
            <person name="Papp V."/>
            <person name="Albert L."/>
            <person name="Andreopoulos W."/>
            <person name="Angelini C."/>
            <person name="Antonin V."/>
            <person name="Barry K.W."/>
            <person name="Bougher N.L."/>
            <person name="Buchanan P."/>
            <person name="Buyck B."/>
            <person name="Bense V."/>
            <person name="Catcheside P."/>
            <person name="Chovatia M."/>
            <person name="Cooper J."/>
            <person name="Damon W."/>
            <person name="Desjardin D."/>
            <person name="Finy P."/>
            <person name="Geml J."/>
            <person name="Haridas S."/>
            <person name="Hughes K."/>
            <person name="Justo A."/>
            <person name="Karasinski D."/>
            <person name="Kautmanova I."/>
            <person name="Kiss B."/>
            <person name="Kocsube S."/>
            <person name="Kotiranta H."/>
            <person name="LaButti K.M."/>
            <person name="Lechner B.E."/>
            <person name="Liimatainen K."/>
            <person name="Lipzen A."/>
            <person name="Lukacs Z."/>
            <person name="Mihaltcheva S."/>
            <person name="Morgado L.N."/>
            <person name="Niskanen T."/>
            <person name="Noordeloos M.E."/>
            <person name="Ohm R.A."/>
            <person name="Ortiz-Santana B."/>
            <person name="Ovrebo C."/>
            <person name="Racz N."/>
            <person name="Riley R."/>
            <person name="Savchenko A."/>
            <person name="Shiryaev A."/>
            <person name="Soop K."/>
            <person name="Spirin V."/>
            <person name="Szebenyi C."/>
            <person name="Tomsovsky M."/>
            <person name="Tulloss R.E."/>
            <person name="Uehling J."/>
            <person name="Grigoriev I.V."/>
            <person name="Vagvolgyi C."/>
            <person name="Papp T."/>
            <person name="Martin F.M."/>
            <person name="Miettinen O."/>
            <person name="Hibbett D.S."/>
            <person name="Nagy L.G."/>
        </authorList>
    </citation>
    <scope>NUCLEOTIDE SEQUENCE [LARGE SCALE GENOMIC DNA]</scope>
    <source>
        <strain evidence="2 3">CBS 166.37</strain>
    </source>
</reference>
<name>A0A5C3LUV4_9AGAR</name>
<proteinExistence type="predicted"/>
<gene>
    <name evidence="2" type="ORF">BDQ12DRAFT_725778</name>
</gene>
<keyword evidence="3" id="KW-1185">Reference proteome</keyword>
<dbReference type="EMBL" id="ML213619">
    <property type="protein sequence ID" value="TFK35738.1"/>
    <property type="molecule type" value="Genomic_DNA"/>
</dbReference>
<organism evidence="2 3">
    <name type="scientific">Crucibulum laeve</name>
    <dbReference type="NCBI Taxonomy" id="68775"/>
    <lineage>
        <taxon>Eukaryota</taxon>
        <taxon>Fungi</taxon>
        <taxon>Dikarya</taxon>
        <taxon>Basidiomycota</taxon>
        <taxon>Agaricomycotina</taxon>
        <taxon>Agaricomycetes</taxon>
        <taxon>Agaricomycetidae</taxon>
        <taxon>Agaricales</taxon>
        <taxon>Agaricineae</taxon>
        <taxon>Nidulariaceae</taxon>
        <taxon>Crucibulum</taxon>
    </lineage>
</organism>
<feature type="region of interest" description="Disordered" evidence="1">
    <location>
        <begin position="75"/>
        <end position="96"/>
    </location>
</feature>
<evidence type="ECO:0000313" key="3">
    <source>
        <dbReference type="Proteomes" id="UP000308652"/>
    </source>
</evidence>
<feature type="compositionally biased region" description="Polar residues" evidence="1">
    <location>
        <begin position="86"/>
        <end position="96"/>
    </location>
</feature>
<evidence type="ECO:0000313" key="2">
    <source>
        <dbReference type="EMBL" id="TFK35738.1"/>
    </source>
</evidence>